<dbReference type="PANTHER" id="PTHR35145:SF1">
    <property type="entry name" value="CYTOPLASMIC PROTEIN"/>
    <property type="match status" value="1"/>
</dbReference>
<proteinExistence type="predicted"/>
<evidence type="ECO:0000313" key="1">
    <source>
        <dbReference type="EMBL" id="GHA43149.1"/>
    </source>
</evidence>
<dbReference type="InterPro" id="IPR007351">
    <property type="entry name" value="YjbR"/>
</dbReference>
<keyword evidence="2" id="KW-1185">Reference proteome</keyword>
<name>A0A918SHN4_9FLAO</name>
<gene>
    <name evidence="1" type="ORF">GCM10007103_25500</name>
</gene>
<reference evidence="1" key="2">
    <citation type="submission" date="2020-09" db="EMBL/GenBank/DDBJ databases">
        <authorList>
            <person name="Sun Q."/>
            <person name="Kim S."/>
        </authorList>
    </citation>
    <scope>NUCLEOTIDE SEQUENCE</scope>
    <source>
        <strain evidence="1">KCTC 12719</strain>
    </source>
</reference>
<dbReference type="SUPFAM" id="SSF142906">
    <property type="entry name" value="YjbR-like"/>
    <property type="match status" value="1"/>
</dbReference>
<comment type="caution">
    <text evidence="1">The sequence shown here is derived from an EMBL/GenBank/DDBJ whole genome shotgun (WGS) entry which is preliminary data.</text>
</comment>
<protein>
    <recommendedName>
        <fullName evidence="3">MmcQ-like protein</fullName>
    </recommendedName>
</protein>
<dbReference type="PANTHER" id="PTHR35145">
    <property type="entry name" value="CYTOPLASMIC PROTEIN-RELATED"/>
    <property type="match status" value="1"/>
</dbReference>
<dbReference type="Proteomes" id="UP000610456">
    <property type="component" value="Unassembled WGS sequence"/>
</dbReference>
<reference evidence="1" key="1">
    <citation type="journal article" date="2014" name="Int. J. Syst. Evol. Microbiol.">
        <title>Complete genome sequence of Corynebacterium casei LMG S-19264T (=DSM 44701T), isolated from a smear-ripened cheese.</title>
        <authorList>
            <consortium name="US DOE Joint Genome Institute (JGI-PGF)"/>
            <person name="Walter F."/>
            <person name="Albersmeier A."/>
            <person name="Kalinowski J."/>
            <person name="Ruckert C."/>
        </authorList>
    </citation>
    <scope>NUCLEOTIDE SEQUENCE</scope>
    <source>
        <strain evidence="1">KCTC 12719</strain>
    </source>
</reference>
<dbReference type="EMBL" id="BMXB01000011">
    <property type="protein sequence ID" value="GHA43149.1"/>
    <property type="molecule type" value="Genomic_DNA"/>
</dbReference>
<dbReference type="AlphaFoldDB" id="A0A918SHN4"/>
<dbReference type="RefSeq" id="WP_189605154.1">
    <property type="nucleotide sequence ID" value="NZ_BMXB01000011.1"/>
</dbReference>
<sequence>MNIEEIRSYSLQKPGTTEEFPFGPDALVFKVMGKMYALAGLEATPLSLSLKCNPARAVNLREEFEDKITGAYHMNKKHWNSILPEVLPPALVIELIDHSYELVVNGLPKKKQAELKNSDL</sequence>
<dbReference type="Gene3D" id="3.90.1150.30">
    <property type="match status" value="1"/>
</dbReference>
<evidence type="ECO:0000313" key="2">
    <source>
        <dbReference type="Proteomes" id="UP000610456"/>
    </source>
</evidence>
<dbReference type="InterPro" id="IPR038056">
    <property type="entry name" value="YjbR-like_sf"/>
</dbReference>
<dbReference type="Pfam" id="PF04237">
    <property type="entry name" value="YjbR"/>
    <property type="match status" value="1"/>
</dbReference>
<accession>A0A918SHN4</accession>
<evidence type="ECO:0008006" key="3">
    <source>
        <dbReference type="Google" id="ProtNLM"/>
    </source>
</evidence>
<organism evidence="1 2">
    <name type="scientific">Salinimicrobium marinum</name>
    <dbReference type="NCBI Taxonomy" id="680283"/>
    <lineage>
        <taxon>Bacteria</taxon>
        <taxon>Pseudomonadati</taxon>
        <taxon>Bacteroidota</taxon>
        <taxon>Flavobacteriia</taxon>
        <taxon>Flavobacteriales</taxon>
        <taxon>Flavobacteriaceae</taxon>
        <taxon>Salinimicrobium</taxon>
    </lineage>
</organism>
<dbReference type="InterPro" id="IPR058532">
    <property type="entry name" value="YjbR/MT2646/Rv2570-like"/>
</dbReference>